<accession>A0AC61S9B4</accession>
<proteinExistence type="predicted"/>
<evidence type="ECO:0000313" key="2">
    <source>
        <dbReference type="Proteomes" id="UP000315423"/>
    </source>
</evidence>
<gene>
    <name evidence="1" type="ORF">C5S46_06630</name>
</gene>
<dbReference type="EMBL" id="QYBA01000225">
    <property type="protein sequence ID" value="TKY91285.1"/>
    <property type="molecule type" value="Genomic_DNA"/>
</dbReference>
<name>A0AC61S9B4_9EURY</name>
<dbReference type="Proteomes" id="UP000315423">
    <property type="component" value="Unassembled WGS sequence"/>
</dbReference>
<comment type="caution">
    <text evidence="1">The sequence shown here is derived from an EMBL/GenBank/DDBJ whole genome shotgun (WGS) entry which is preliminary data.</text>
</comment>
<protein>
    <submittedName>
        <fullName evidence="1">GNAT family N-acetyltransferase</fullName>
    </submittedName>
</protein>
<reference evidence="1" key="1">
    <citation type="submission" date="2018-09" db="EMBL/GenBank/DDBJ databases">
        <title>A genomic encyclopedia of anaerobic methanotrophic archaea.</title>
        <authorList>
            <person name="Skennerton C.T."/>
            <person name="Chadwick G.L."/>
            <person name="Laso-Perez R."/>
            <person name="Leu A.O."/>
            <person name="Speth D.R."/>
            <person name="Yu H."/>
            <person name="Morgan-Lang C."/>
            <person name="Hatzenpichler R."/>
            <person name="Goudeau D."/>
            <person name="Malmstrom R."/>
            <person name="Woyke T."/>
            <person name="Hallam S."/>
            <person name="Tyson G.W."/>
            <person name="Wegener G."/>
            <person name="Boetius A."/>
            <person name="Orphan V.J."/>
        </authorList>
    </citation>
    <scope>NUCLEOTIDE SEQUENCE</scope>
    <source>
        <strain evidence="1">CONS3730D10UFb2</strain>
    </source>
</reference>
<evidence type="ECO:0000313" key="1">
    <source>
        <dbReference type="EMBL" id="TKY91285.1"/>
    </source>
</evidence>
<sequence length="142" mass="15931">MIKYSTEKNQHINWNEAINVFLRAPLGKYKREPDKLKRAFLASYAVIYVFDSDKLIGLGRALCDGEYQAVIYDVVLLPEYQGEGIGKKIMGKLCEQIPVENIILYASPGHGGFYRSCGFKKMLTAMAILNPNMSNPGSGYLE</sequence>
<organism evidence="1 2">
    <name type="scientific">Candidatus Methanomarinus sp</name>
    <dbReference type="NCBI Taxonomy" id="3386244"/>
    <lineage>
        <taxon>Archaea</taxon>
        <taxon>Methanobacteriati</taxon>
        <taxon>Methanobacteriota</taxon>
        <taxon>Stenosarchaea group</taxon>
        <taxon>Methanomicrobia</taxon>
        <taxon>Methanosarcinales</taxon>
        <taxon>ANME-2 cluster</taxon>
        <taxon>Candidatus Methanocomedenaceae</taxon>
        <taxon>Candidatus Methanomarinus</taxon>
    </lineage>
</organism>